<feature type="coiled-coil region" evidence="1">
    <location>
        <begin position="105"/>
        <end position="171"/>
    </location>
</feature>
<accession>A0A9Q8V496</accession>
<organism evidence="2 3">
    <name type="scientific">Moellerella wisconsensis</name>
    <dbReference type="NCBI Taxonomy" id="158849"/>
    <lineage>
        <taxon>Bacteria</taxon>
        <taxon>Pseudomonadati</taxon>
        <taxon>Pseudomonadota</taxon>
        <taxon>Gammaproteobacteria</taxon>
        <taxon>Enterobacterales</taxon>
        <taxon>Morganellaceae</taxon>
        <taxon>Moellerella</taxon>
    </lineage>
</organism>
<dbReference type="PROSITE" id="PS51257">
    <property type="entry name" value="PROKAR_LIPOPROTEIN"/>
    <property type="match status" value="1"/>
</dbReference>
<dbReference type="GeneID" id="79715898"/>
<evidence type="ECO:0000313" key="2">
    <source>
        <dbReference type="EMBL" id="UNH31037.1"/>
    </source>
</evidence>
<protein>
    <recommendedName>
        <fullName evidence="4">Lipoprotein</fullName>
    </recommendedName>
</protein>
<dbReference type="RefSeq" id="WP_241501290.1">
    <property type="nucleotide sequence ID" value="NZ_CAWQWH010000001.1"/>
</dbReference>
<evidence type="ECO:0000256" key="1">
    <source>
        <dbReference type="SAM" id="Coils"/>
    </source>
</evidence>
<proteinExistence type="predicted"/>
<gene>
    <name evidence="2" type="ORF">MNY72_01530</name>
</gene>
<evidence type="ECO:0008006" key="4">
    <source>
        <dbReference type="Google" id="ProtNLM"/>
    </source>
</evidence>
<name>A0A9Q8V496_9GAMM</name>
<evidence type="ECO:0000313" key="3">
    <source>
        <dbReference type="Proteomes" id="UP000829116"/>
    </source>
</evidence>
<dbReference type="AlphaFoldDB" id="A0A9Q8V496"/>
<dbReference type="EMBL" id="CP093245">
    <property type="protein sequence ID" value="UNH31037.1"/>
    <property type="molecule type" value="Genomic_DNA"/>
</dbReference>
<reference evidence="2" key="1">
    <citation type="submission" date="2022-03" db="EMBL/GenBank/DDBJ databases">
        <title>ESBL-producing Moellerella wisconsensis and Escherichia marmotae isolated from wild game meat.</title>
        <authorList>
            <person name="Biggel M."/>
        </authorList>
    </citation>
    <scope>NUCLEOTIDE SEQUENCE</scope>
    <source>
        <strain evidence="2">W51</strain>
    </source>
</reference>
<feature type="coiled-coil region" evidence="1">
    <location>
        <begin position="196"/>
        <end position="223"/>
    </location>
</feature>
<dbReference type="Proteomes" id="UP000829116">
    <property type="component" value="Chromosome"/>
</dbReference>
<keyword evidence="1" id="KW-0175">Coiled coil</keyword>
<sequence length="230" mass="24683">MKKQLFIVLGLGMILTLAGCQNVSNNKDVDPRIANNESIEFFSKSGITACAAGAATGALACLVANANNKPLCIAAAAIAGCGIGIGTNAYLDNNRKKYATKELQLNAMTADMQKENANIQNASKAAKSVIADDKVKLAQIDKDMKAKRLNKAAAEKELKGIDANIAALRSNLADMKKHEKNWKDISAQSRQDGIKTAQLDKQISDMSKQVRSLEQELDSLYGQRTAIKLS</sequence>